<reference evidence="2" key="1">
    <citation type="journal article" date="2014" name="Int. J. Syst. Evol. Microbiol.">
        <title>Complete genome sequence of Corynebacterium casei LMG S-19264T (=DSM 44701T), isolated from a smear-ripened cheese.</title>
        <authorList>
            <consortium name="US DOE Joint Genome Institute (JGI-PGF)"/>
            <person name="Walter F."/>
            <person name="Albersmeier A."/>
            <person name="Kalinowski J."/>
            <person name="Ruckert C."/>
        </authorList>
    </citation>
    <scope>NUCLEOTIDE SEQUENCE</scope>
    <source>
        <strain evidence="2">JCM 4637</strain>
    </source>
</reference>
<accession>A0A918WVN3</accession>
<gene>
    <name evidence="2" type="ORF">GCM10010334_20500</name>
</gene>
<reference evidence="2" key="2">
    <citation type="submission" date="2020-09" db="EMBL/GenBank/DDBJ databases">
        <authorList>
            <person name="Sun Q."/>
            <person name="Ohkuma M."/>
        </authorList>
    </citation>
    <scope>NUCLEOTIDE SEQUENCE</scope>
    <source>
        <strain evidence="2">JCM 4637</strain>
    </source>
</reference>
<evidence type="ECO:0000313" key="3">
    <source>
        <dbReference type="Proteomes" id="UP000638353"/>
    </source>
</evidence>
<protein>
    <recommendedName>
        <fullName evidence="4">Pre-toxin TG domain-containing protein</fullName>
    </recommendedName>
</protein>
<dbReference type="AlphaFoldDB" id="A0A918WVN3"/>
<comment type="caution">
    <text evidence="2">The sequence shown here is derived from an EMBL/GenBank/DDBJ whole genome shotgun (WGS) entry which is preliminary data.</text>
</comment>
<feature type="region of interest" description="Disordered" evidence="1">
    <location>
        <begin position="124"/>
        <end position="162"/>
    </location>
</feature>
<feature type="region of interest" description="Disordered" evidence="1">
    <location>
        <begin position="230"/>
        <end position="292"/>
    </location>
</feature>
<feature type="region of interest" description="Disordered" evidence="1">
    <location>
        <begin position="193"/>
        <end position="216"/>
    </location>
</feature>
<dbReference type="Proteomes" id="UP000638353">
    <property type="component" value="Unassembled WGS sequence"/>
</dbReference>
<feature type="compositionally biased region" description="Pro residues" evidence="1">
    <location>
        <begin position="252"/>
        <end position="271"/>
    </location>
</feature>
<name>A0A918WVN3_9ACTN</name>
<evidence type="ECO:0000256" key="1">
    <source>
        <dbReference type="SAM" id="MobiDB-lite"/>
    </source>
</evidence>
<proteinExistence type="predicted"/>
<organism evidence="2 3">
    <name type="scientific">Streptomyces finlayi</name>
    <dbReference type="NCBI Taxonomy" id="67296"/>
    <lineage>
        <taxon>Bacteria</taxon>
        <taxon>Bacillati</taxon>
        <taxon>Actinomycetota</taxon>
        <taxon>Actinomycetes</taxon>
        <taxon>Kitasatosporales</taxon>
        <taxon>Streptomycetaceae</taxon>
        <taxon>Streptomyces</taxon>
    </lineage>
</organism>
<dbReference type="RefSeq" id="WP_229897626.1">
    <property type="nucleotide sequence ID" value="NZ_BMVC01000003.1"/>
</dbReference>
<feature type="compositionally biased region" description="Low complexity" evidence="1">
    <location>
        <begin position="193"/>
        <end position="206"/>
    </location>
</feature>
<dbReference type="EMBL" id="BMVC01000003">
    <property type="protein sequence ID" value="GHC88073.1"/>
    <property type="molecule type" value="Genomic_DNA"/>
</dbReference>
<evidence type="ECO:0008006" key="4">
    <source>
        <dbReference type="Google" id="ProtNLM"/>
    </source>
</evidence>
<sequence>MDSQTALKETGKALVAWDQWGSNPGRAAGAVTFNVVTTVFTGGVGAGVSGAGKAGAVAKALSVAGKAGRIIDPATYVFKAGVYGGTKIRDLFAGFKDLGRADAALPPGVIELPEGTLRNADGTVTLPADATPPKGAVEQPNGTYTLTDDAVPAGSIKDPNSDAYLTPNGDIITGRGEVLAEAKNAPVDTVDSAAARAETPAAPSRTEPSVDTSRAEVPAAEPVLVSVGADTTRAVPGGSSQLDDVVRLGDNMPPPVRSRAPPRAPVSPGPRPGVLSGPDGASWPMWGEWSGT</sequence>
<evidence type="ECO:0000313" key="2">
    <source>
        <dbReference type="EMBL" id="GHC88073.1"/>
    </source>
</evidence>